<dbReference type="STRING" id="324602.Caur_3147"/>
<protein>
    <submittedName>
        <fullName evidence="2">GCN5-related N-acetyltransferase</fullName>
    </submittedName>
</protein>
<evidence type="ECO:0000313" key="2">
    <source>
        <dbReference type="EMBL" id="ABY36344.1"/>
    </source>
</evidence>
<dbReference type="PATRIC" id="fig|324602.8.peg.3552"/>
<dbReference type="EMBL" id="CP000909">
    <property type="protein sequence ID" value="ABY36344.1"/>
    <property type="molecule type" value="Genomic_DNA"/>
</dbReference>
<dbReference type="CDD" id="cd04301">
    <property type="entry name" value="NAT_SF"/>
    <property type="match status" value="1"/>
</dbReference>
<dbReference type="InterPro" id="IPR016181">
    <property type="entry name" value="Acyl_CoA_acyltransferase"/>
</dbReference>
<sequence>MKTMIRPETADDFNAIYLINQLAFNRENEAHLVEELRSAGAIILSLVAQMEDRIVGHILFSPVVITDADAHWQAVGLGPMAVLPQLQHRGIGSALIHAGLAELNKLGHDVVVVLGHPGFYPRFGFKPSKPFGIAWEIDVPEEVFMVKELRSGALNGRKGVVRYHPAFNGVE</sequence>
<evidence type="ECO:0000313" key="3">
    <source>
        <dbReference type="Proteomes" id="UP000002008"/>
    </source>
</evidence>
<name>A9WHL8_CHLAA</name>
<feature type="domain" description="N-acetyltransferase" evidence="1">
    <location>
        <begin position="3"/>
        <end position="150"/>
    </location>
</feature>
<dbReference type="InParanoid" id="A9WHL8"/>
<dbReference type="GO" id="GO:0016747">
    <property type="term" value="F:acyltransferase activity, transferring groups other than amino-acyl groups"/>
    <property type="evidence" value="ECO:0000318"/>
    <property type="project" value="GO_Central"/>
</dbReference>
<dbReference type="HOGENOM" id="CLU_081840_3_2_0"/>
<dbReference type="KEGG" id="cau:Caur_3147"/>
<dbReference type="RefSeq" id="WP_012258997.1">
    <property type="nucleotide sequence ID" value="NC_010175.1"/>
</dbReference>
<dbReference type="SUPFAM" id="SSF55729">
    <property type="entry name" value="Acyl-CoA N-acyltransferases (Nat)"/>
    <property type="match status" value="1"/>
</dbReference>
<evidence type="ECO:0000259" key="1">
    <source>
        <dbReference type="PROSITE" id="PS51186"/>
    </source>
</evidence>
<dbReference type="Gene3D" id="3.40.630.30">
    <property type="match status" value="1"/>
</dbReference>
<keyword evidence="3" id="KW-1185">Reference proteome</keyword>
<dbReference type="EnsemblBacteria" id="ABY36344">
    <property type="protein sequence ID" value="ABY36344"/>
    <property type="gene ID" value="Caur_3147"/>
</dbReference>
<dbReference type="Proteomes" id="UP000002008">
    <property type="component" value="Chromosome"/>
</dbReference>
<dbReference type="Pfam" id="PF13527">
    <property type="entry name" value="Acetyltransf_9"/>
    <property type="match status" value="1"/>
</dbReference>
<proteinExistence type="predicted"/>
<organism evidence="2 3">
    <name type="scientific">Chloroflexus aurantiacus (strain ATCC 29366 / DSM 635 / J-10-fl)</name>
    <dbReference type="NCBI Taxonomy" id="324602"/>
    <lineage>
        <taxon>Bacteria</taxon>
        <taxon>Bacillati</taxon>
        <taxon>Chloroflexota</taxon>
        <taxon>Chloroflexia</taxon>
        <taxon>Chloroflexales</taxon>
        <taxon>Chloroflexineae</taxon>
        <taxon>Chloroflexaceae</taxon>
        <taxon>Chloroflexus</taxon>
    </lineage>
</organism>
<gene>
    <name evidence="2" type="ordered locus">Caur_3147</name>
</gene>
<dbReference type="eggNOG" id="COG3153">
    <property type="taxonomic scope" value="Bacteria"/>
</dbReference>
<accession>A9WHL8</accession>
<dbReference type="InterPro" id="IPR000182">
    <property type="entry name" value="GNAT_dom"/>
</dbReference>
<dbReference type="PROSITE" id="PS51186">
    <property type="entry name" value="GNAT"/>
    <property type="match status" value="1"/>
</dbReference>
<dbReference type="AlphaFoldDB" id="A9WHL8"/>
<reference evidence="3" key="1">
    <citation type="journal article" date="2011" name="BMC Genomics">
        <title>Complete genome sequence of the filamentous anoxygenic phototrophic bacterium Chloroflexus aurantiacus.</title>
        <authorList>
            <person name="Tang K.H."/>
            <person name="Barry K."/>
            <person name="Chertkov O."/>
            <person name="Dalin E."/>
            <person name="Han C.S."/>
            <person name="Hauser L.J."/>
            <person name="Honchak B.M."/>
            <person name="Karbach L.E."/>
            <person name="Land M.L."/>
            <person name="Lapidus A."/>
            <person name="Larimer F.W."/>
            <person name="Mikhailova N."/>
            <person name="Pitluck S."/>
            <person name="Pierson B.K."/>
            <person name="Blankenship R.E."/>
        </authorList>
    </citation>
    <scope>NUCLEOTIDE SEQUENCE [LARGE SCALE GENOMIC DNA]</scope>
    <source>
        <strain evidence="3">ATCC 29366 / DSM 635 / J-10-fl</strain>
    </source>
</reference>